<reference evidence="1" key="1">
    <citation type="submission" date="2024-06" db="EMBL/GenBank/DDBJ databases">
        <title>Draft genome sequence of Microbacterium sp. strain A8/3-1, isolated from Oxytropis tragacanthoides Fisch. ex DC. Root nodules in the Altai region of Russia.</title>
        <authorList>
            <person name="Sazanova A."/>
            <person name="Guro P."/>
            <person name="Kuznetsova I."/>
            <person name="Belimov A."/>
            <person name="Safronova V."/>
        </authorList>
    </citation>
    <scope>NUCLEOTIDE SEQUENCE</scope>
    <source>
        <strain evidence="1">A8/3-1</strain>
    </source>
</reference>
<dbReference type="EMBL" id="CP158357">
    <property type="protein sequence ID" value="XBX80559.1"/>
    <property type="molecule type" value="Genomic_DNA"/>
</dbReference>
<evidence type="ECO:0008006" key="2">
    <source>
        <dbReference type="Google" id="ProtNLM"/>
    </source>
</evidence>
<evidence type="ECO:0000313" key="1">
    <source>
        <dbReference type="EMBL" id="XBX80559.1"/>
    </source>
</evidence>
<protein>
    <recommendedName>
        <fullName evidence="2">Alpha/beta hydrolase</fullName>
    </recommendedName>
</protein>
<proteinExistence type="predicted"/>
<accession>A0AAU7W1V3</accession>
<gene>
    <name evidence="1" type="ORF">ABS642_10840</name>
</gene>
<dbReference type="SUPFAM" id="SSF53474">
    <property type="entry name" value="alpha/beta-Hydrolases"/>
    <property type="match status" value="1"/>
</dbReference>
<name>A0AAU7W1V3_9MICO</name>
<organism evidence="1">
    <name type="scientific">Microbacterium sp. A8/3-1</name>
    <dbReference type="NCBI Taxonomy" id="3160749"/>
    <lineage>
        <taxon>Bacteria</taxon>
        <taxon>Bacillati</taxon>
        <taxon>Actinomycetota</taxon>
        <taxon>Actinomycetes</taxon>
        <taxon>Micrococcales</taxon>
        <taxon>Microbacteriaceae</taxon>
        <taxon>Microbacterium</taxon>
    </lineage>
</organism>
<sequence>MVSIHRLSVTNTDAHGVALVLPGAGYTAQAPLLYWPLRALTQAGWDVWGIDWHSDIDETTFRDVQGFVEEALARADEVLPKAPQVVLAKSFGTFGLPYFAHRDVRAAWLTPILTDPVVADALANVSAGAHLGVGGTADPAWRPDLVGNTGARLVTVKDADHGLEETTAPWREASARQLGIIGKVVGHLLEY</sequence>
<dbReference type="RefSeq" id="WP_350353360.1">
    <property type="nucleotide sequence ID" value="NZ_CP158357.1"/>
</dbReference>
<dbReference type="Gene3D" id="3.40.50.1820">
    <property type="entry name" value="alpha/beta hydrolase"/>
    <property type="match status" value="1"/>
</dbReference>
<dbReference type="InterPro" id="IPR029058">
    <property type="entry name" value="AB_hydrolase_fold"/>
</dbReference>
<dbReference type="AlphaFoldDB" id="A0AAU7W1V3"/>